<keyword evidence="2" id="KW-1185">Reference proteome</keyword>
<dbReference type="EnsemblPlants" id="OGLUM09G08330.1">
    <property type="protein sequence ID" value="OGLUM09G08330.1"/>
    <property type="gene ID" value="OGLUM09G08330"/>
</dbReference>
<dbReference type="Pfam" id="PF13637">
    <property type="entry name" value="Ank_4"/>
    <property type="match status" value="1"/>
</dbReference>
<dbReference type="PANTHER" id="PTHR24121">
    <property type="entry name" value="NO MECHANORECEPTOR POTENTIAL C, ISOFORM D-RELATED"/>
    <property type="match status" value="1"/>
</dbReference>
<evidence type="ECO:0000313" key="2">
    <source>
        <dbReference type="Proteomes" id="UP000026961"/>
    </source>
</evidence>
<dbReference type="PANTHER" id="PTHR24121:SF21">
    <property type="entry name" value="ANKYRIN REPEAT FAMILY PROTEIN"/>
    <property type="match status" value="1"/>
</dbReference>
<dbReference type="AlphaFoldDB" id="A0A0E0B274"/>
<dbReference type="InterPro" id="IPR002110">
    <property type="entry name" value="Ankyrin_rpt"/>
</dbReference>
<protein>
    <submittedName>
        <fullName evidence="1">Uncharacterized protein</fullName>
    </submittedName>
</protein>
<dbReference type="Gramene" id="OGLUM09G08370.1">
    <property type="protein sequence ID" value="OGLUM09G08370.1"/>
    <property type="gene ID" value="OGLUM09G08370"/>
</dbReference>
<dbReference type="STRING" id="40148.A0A0E0B274"/>
<dbReference type="EnsemblPlants" id="OGLUM09G08370.1">
    <property type="protein sequence ID" value="OGLUM09G08370.1"/>
    <property type="gene ID" value="OGLUM09G08370"/>
</dbReference>
<organism evidence="1">
    <name type="scientific">Oryza glumipatula</name>
    <dbReference type="NCBI Taxonomy" id="40148"/>
    <lineage>
        <taxon>Eukaryota</taxon>
        <taxon>Viridiplantae</taxon>
        <taxon>Streptophyta</taxon>
        <taxon>Embryophyta</taxon>
        <taxon>Tracheophyta</taxon>
        <taxon>Spermatophyta</taxon>
        <taxon>Magnoliopsida</taxon>
        <taxon>Liliopsida</taxon>
        <taxon>Poales</taxon>
        <taxon>Poaceae</taxon>
        <taxon>BOP clade</taxon>
        <taxon>Oryzoideae</taxon>
        <taxon>Oryzeae</taxon>
        <taxon>Oryzinae</taxon>
        <taxon>Oryza</taxon>
    </lineage>
</organism>
<dbReference type="HOGENOM" id="CLU_000134_36_0_1"/>
<evidence type="ECO:0000313" key="1">
    <source>
        <dbReference type="EnsemblPlants" id="OGLUM09G08370.1"/>
    </source>
</evidence>
<dbReference type="InterPro" id="IPR036770">
    <property type="entry name" value="Ankyrin_rpt-contain_sf"/>
</dbReference>
<name>A0A0E0B274_9ORYZ</name>
<reference evidence="1" key="1">
    <citation type="submission" date="2015-04" db="UniProtKB">
        <authorList>
            <consortium name="EnsemblPlants"/>
        </authorList>
    </citation>
    <scope>IDENTIFICATION</scope>
</reference>
<dbReference type="Gramene" id="OGLUM09G08330.1">
    <property type="protein sequence ID" value="OGLUM09G08330.1"/>
    <property type="gene ID" value="OGLUM09G08330"/>
</dbReference>
<dbReference type="SMART" id="SM00248">
    <property type="entry name" value="ANK"/>
    <property type="match status" value="3"/>
</dbReference>
<sequence>MATSNGEEPRSSCMAANAPAVPMAARPMLATDRGERQDCTTMVGALASSGEASAAAKIEDTANPCMGSMDPLLLCLASRGDCCNINYFLNMESTPATGASHNVPESNYPSNDSNTTMATHQASVFQQMTQQSSGGAAEQQGVCHPAPSAESRLQIEISDRPIPPEILTLNPRLDLEGVTIEGATALHVVATCGDDSSYFRSARIIYDKAKHLLLAQNNNGDTPLHCAVRAGNPGMVCCLINLARKEDNSANSSRLMKELVRKENHCKETALHDAVRIGNDVIVKQLIKIDSELASFPLDGIGTSPLYLAIMLQRVNTAMLLFQNTEGKLSYSGPNGLKAWQTAVLQGKGTRGIYV</sequence>
<dbReference type="SUPFAM" id="SSF48403">
    <property type="entry name" value="Ankyrin repeat"/>
    <property type="match status" value="1"/>
</dbReference>
<dbReference type="Pfam" id="PF12796">
    <property type="entry name" value="Ank_2"/>
    <property type="match status" value="1"/>
</dbReference>
<dbReference type="Gene3D" id="1.25.40.20">
    <property type="entry name" value="Ankyrin repeat-containing domain"/>
    <property type="match status" value="1"/>
</dbReference>
<accession>A0A0E0B274</accession>
<dbReference type="Proteomes" id="UP000026961">
    <property type="component" value="Chromosome 9"/>
</dbReference>
<proteinExistence type="predicted"/>
<reference evidence="1" key="2">
    <citation type="submission" date="2018-05" db="EMBL/GenBank/DDBJ databases">
        <title>OgluRS3 (Oryza glumaepatula Reference Sequence Version 3).</title>
        <authorList>
            <person name="Zhang J."/>
            <person name="Kudrna D."/>
            <person name="Lee S."/>
            <person name="Talag J."/>
            <person name="Welchert J."/>
            <person name="Wing R.A."/>
        </authorList>
    </citation>
    <scope>NUCLEOTIDE SEQUENCE [LARGE SCALE GENOMIC DNA]</scope>
</reference>